<dbReference type="RefSeq" id="WP_012582165.1">
    <property type="nucleotide sequence ID" value="NC_017537.1"/>
</dbReference>
<dbReference type="EMBL" id="CP002816">
    <property type="protein sequence ID" value="AEH91110.1"/>
    <property type="molecule type" value="Genomic_DNA"/>
</dbReference>
<feature type="domain" description="Phage tail tape measure protein" evidence="5">
    <location>
        <begin position="322"/>
        <end position="516"/>
    </location>
</feature>
<keyword evidence="1" id="KW-1188">Viral release from host cell</keyword>
<feature type="transmembrane region" description="Helical" evidence="4">
    <location>
        <begin position="603"/>
        <end position="625"/>
    </location>
</feature>
<feature type="compositionally biased region" description="Basic and acidic residues" evidence="3">
    <location>
        <begin position="1274"/>
        <end position="1287"/>
    </location>
</feature>
<keyword evidence="4" id="KW-0812">Transmembrane</keyword>
<name>A0A0E0UT16_LISMM</name>
<organism evidence="6 7">
    <name type="scientific">Listeria monocytogenes serotype 4a (strain M7)</name>
    <dbReference type="NCBI Taxonomy" id="1030009"/>
    <lineage>
        <taxon>Bacteria</taxon>
        <taxon>Bacillati</taxon>
        <taxon>Bacillota</taxon>
        <taxon>Bacilli</taxon>
        <taxon>Bacillales</taxon>
        <taxon>Listeriaceae</taxon>
        <taxon>Listeria</taxon>
    </lineage>
</organism>
<feature type="coiled-coil region" evidence="2">
    <location>
        <begin position="190"/>
        <end position="238"/>
    </location>
</feature>
<evidence type="ECO:0000313" key="7">
    <source>
        <dbReference type="Proteomes" id="UP000000486"/>
    </source>
</evidence>
<dbReference type="PANTHER" id="PTHR37813:SF1">
    <property type="entry name" value="FELS-2 PROPHAGE PROTEIN"/>
    <property type="match status" value="1"/>
</dbReference>
<reference evidence="6 7" key="1">
    <citation type="journal article" date="2011" name="J. Bacteriol.">
        <title>Genome sequence of the nonpathogenic Listeria monocytogenes serovar 4a strain M7.</title>
        <authorList>
            <person name="Chen J."/>
            <person name="Xia Y."/>
            <person name="Cheng C."/>
            <person name="Fang C."/>
            <person name="Shan Y."/>
            <person name="Jin G."/>
            <person name="Fang W."/>
        </authorList>
    </citation>
    <scope>NUCLEOTIDE SEQUENCE [LARGE SCALE GENOMIC DNA]</scope>
    <source>
        <strain evidence="6 7">M7</strain>
    </source>
</reference>
<feature type="compositionally biased region" description="Basic and acidic residues" evidence="3">
    <location>
        <begin position="60"/>
        <end position="74"/>
    </location>
</feature>
<evidence type="ECO:0000256" key="1">
    <source>
        <dbReference type="ARBA" id="ARBA00022612"/>
    </source>
</evidence>
<evidence type="ECO:0000256" key="3">
    <source>
        <dbReference type="SAM" id="MobiDB-lite"/>
    </source>
</evidence>
<dbReference type="InterPro" id="IPR010090">
    <property type="entry name" value="Phage_tape_meas"/>
</dbReference>
<dbReference type="Proteomes" id="UP000000486">
    <property type="component" value="Chromosome"/>
</dbReference>
<keyword evidence="4" id="KW-1133">Transmembrane helix</keyword>
<evidence type="ECO:0000256" key="2">
    <source>
        <dbReference type="SAM" id="Coils"/>
    </source>
</evidence>
<dbReference type="HOGENOM" id="CLU_250561_0_0_9"/>
<feature type="coiled-coil region" evidence="2">
    <location>
        <begin position="78"/>
        <end position="112"/>
    </location>
</feature>
<keyword evidence="2" id="KW-0175">Coiled coil</keyword>
<evidence type="ECO:0000256" key="4">
    <source>
        <dbReference type="SAM" id="Phobius"/>
    </source>
</evidence>
<feature type="region of interest" description="Disordered" evidence="3">
    <location>
        <begin position="1274"/>
        <end position="1316"/>
    </location>
</feature>
<accession>A0A0E0UT16</accession>
<feature type="compositionally biased region" description="Basic and acidic residues" evidence="3">
    <location>
        <begin position="137"/>
        <end position="157"/>
    </location>
</feature>
<dbReference type="KEGG" id="lmq:LMM7_0104"/>
<dbReference type="PATRIC" id="fig|1030009.3.peg.99"/>
<feature type="region of interest" description="Disordered" evidence="3">
    <location>
        <begin position="38"/>
        <end position="74"/>
    </location>
</feature>
<dbReference type="Pfam" id="PF10145">
    <property type="entry name" value="PhageMin_Tail"/>
    <property type="match status" value="1"/>
</dbReference>
<evidence type="ECO:0000259" key="5">
    <source>
        <dbReference type="Pfam" id="PF10145"/>
    </source>
</evidence>
<dbReference type="SUPFAM" id="SSF57997">
    <property type="entry name" value="Tropomyosin"/>
    <property type="match status" value="1"/>
</dbReference>
<keyword evidence="4" id="KW-0472">Membrane</keyword>
<evidence type="ECO:0000313" key="6">
    <source>
        <dbReference type="EMBL" id="AEH91110.1"/>
    </source>
</evidence>
<feature type="transmembrane region" description="Helical" evidence="4">
    <location>
        <begin position="631"/>
        <end position="652"/>
    </location>
</feature>
<dbReference type="PANTHER" id="PTHR37813">
    <property type="entry name" value="FELS-2 PROPHAGE PROTEIN"/>
    <property type="match status" value="1"/>
</dbReference>
<protein>
    <submittedName>
        <fullName evidence="6">Phage protein</fullName>
    </submittedName>
</protein>
<feature type="region of interest" description="Disordered" evidence="3">
    <location>
        <begin position="127"/>
        <end position="157"/>
    </location>
</feature>
<gene>
    <name evidence="6" type="ordered locus">LMM7_0104</name>
</gene>
<proteinExistence type="predicted"/>
<sequence>MARDNEKKIKFKVDNQQYNAAMKQMNADTAKLNKEFRLEQEQLKETGSASDKLESQMSKLAKEQELTGKKIETTGQHLDEAKKIFGDNSKEAQNLEKKLLDLQIAEQRLANQSIDTARKIELLAKSENEANSSSAKRRQELSKLESEQDRLSRSNERLDQELELQIATMGDGAKETDKLKASQMVLGKQMGNTANQVKNLEQQLELAKREYGKNSQEVEALEKELLSAKTAYANFGNELDKTNKDLGVFGVKTKAAGENISKAGAGMSAGITVPVLAIGAASIQAAENVADSQSKITGALGATEAQTAELSATARTIYSNGYGESLEEVTDALTRVKLKMRDLDGKELEQATVTAMNLAATFDADVNEVVRGGDGLMKNFKISSEEAFQKLAWGAQNGLNFSDELFDNISEYAPLFSQAGFSIDEMFAILDAGTQEGAYNLDYVNDLVKEFGIRIQDGSKSTTEAMAEMSGSTKKMFKEYQKGKVSAAEMFKAIGKDLKGMDDQQKATQLGTALFGTKFEDLGNKAVYAMTDAQTGLMDTKGALDKLNTSAESNHQLEVAMRALQDAIADIGTALAPVMTEIAGAAKEFASWFKGLDDETKKLIIGLAATAAAIGPVTAGIGLLMMTLNPISATIAGVGLGILAVGGALVAVTSARKKHDEEVTKSIDNAVLYGEGVSKGTQKAGESFVKMKDTAHTNMALMKTATVENAKQMSNEVVEAYSGMASKAITALETYRSRLTTEIDTITKGTGEVGKKSAEKATKEVNDSIDKNINKIKGAMDTVSALKDKYSGNLAQMTAADQKRYSEATLILDEQLKVFSKSVEDQEKIAKAASANQDTISKSSYDKQLETAKKARDASTKEAEKYYKKTNTDLKKALADGNISQESYNQLTASNSKLLAENSYKAQKVFAGTNKSLAESVKNTGDVILESGTKLSQLQVQQADGTIKYWSQEKKTYIDKAAMQEEIKAKNEAYIESLTDNNKEAEGSLKEFKDNLVKFYMEAGMSAEQAKKQVELDTQGMVDSVDASGNKIATHATTLSEKFIKGLNEKNADIPATAKKWGLDLESNTKIDLGKNGNKTAKEFFKAIQAGGEEALPMLQYFFSSKLESITAKDLSDVGKKDMDTLREGLSAGAITLDQLKEKFGASMLNIYSDDLSKVGQDNITTLRNGLDTGSITLNELEGKYKAQLDKIYDKDLTKIGKDDIATLKAGMDLGLPGVNNYLTGLKSKIKTDTKVDIAGVGKTNIDGLVNGFQNGKVNVNQFLAGLRELQKKGSKQDLSKEGKDNAESFVDGANSKKPAAKNAGKGVANSAKSGAGSVSVKQEGKNFADGFASGINSVAGEAAKAAANMVSNAISAVKKAQKSASPAKKLVPKGGDFVDGYALGIDKNADSAAAAAASMAEGAIDAVNGSPAMSYQQKMQELATSFNATQNYIQFQLNGLTIREEADINKLVDAIDERLGDKY</sequence>